<evidence type="ECO:0000313" key="1">
    <source>
        <dbReference type="EMBL" id="KAK6645797.1"/>
    </source>
</evidence>
<protein>
    <submittedName>
        <fullName evidence="1">Uncharacterized protein</fullName>
    </submittedName>
</protein>
<dbReference type="EMBL" id="MU967800">
    <property type="protein sequence ID" value="KAK6645797.1"/>
    <property type="molecule type" value="Genomic_DNA"/>
</dbReference>
<keyword evidence="2" id="KW-1185">Reference proteome</keyword>
<accession>A0ACC3P0A7</accession>
<organism evidence="1 2">
    <name type="scientific">Phaseolus vulgaris</name>
    <name type="common">Kidney bean</name>
    <name type="synonym">French bean</name>
    <dbReference type="NCBI Taxonomy" id="3885"/>
    <lineage>
        <taxon>Eukaryota</taxon>
        <taxon>Viridiplantae</taxon>
        <taxon>Streptophyta</taxon>
        <taxon>Embryophyta</taxon>
        <taxon>Tracheophyta</taxon>
        <taxon>Spermatophyta</taxon>
        <taxon>Magnoliopsida</taxon>
        <taxon>eudicotyledons</taxon>
        <taxon>Gunneridae</taxon>
        <taxon>Pentapetalae</taxon>
        <taxon>rosids</taxon>
        <taxon>fabids</taxon>
        <taxon>Fabales</taxon>
        <taxon>Fabaceae</taxon>
        <taxon>Papilionoideae</taxon>
        <taxon>50 kb inversion clade</taxon>
        <taxon>NPAAA clade</taxon>
        <taxon>indigoferoid/millettioid clade</taxon>
        <taxon>Phaseoleae</taxon>
        <taxon>Phaseolus</taxon>
    </lineage>
</organism>
<gene>
    <name evidence="1" type="ORF">PHAVU_L002290</name>
</gene>
<proteinExistence type="predicted"/>
<evidence type="ECO:0000313" key="2">
    <source>
        <dbReference type="Proteomes" id="UP000000226"/>
    </source>
</evidence>
<reference evidence="1" key="1">
    <citation type="submission" date="2023-07" db="EMBL/GenBank/DDBJ databases">
        <title>WGS assembly of Phaseolus vulgaris.</title>
        <authorList>
            <person name="Schmutz J."/>
            <person name="Mcclean P."/>
            <person name="Shu S."/>
            <person name="Cregan P."/>
            <person name="Rokhsar D."/>
            <person name="Jackson S."/>
        </authorList>
    </citation>
    <scope>NUCLEOTIDE SEQUENCE</scope>
</reference>
<dbReference type="Proteomes" id="UP000000226">
    <property type="component" value="Unassembled WGS sequence"/>
</dbReference>
<sequence length="82" mass="9290">MTLLPPARQQARHDGPFPANGWKPYPLRDAHKSSNKPPNDLRGTNLPRSHRATVPTRLIRASSPARPPWRIAKMLVREKPRG</sequence>
<comment type="caution">
    <text evidence="1">The sequence shown here is derived from an EMBL/GenBank/DDBJ whole genome shotgun (WGS) entry which is preliminary data.</text>
</comment>
<name>A0ACC3P0A7_PHAVU</name>